<gene>
    <name evidence="1" type="ORF">T4B_449</name>
</gene>
<evidence type="ECO:0000313" key="1">
    <source>
        <dbReference type="EMBL" id="KRY96784.1"/>
    </source>
</evidence>
<sequence length="38" mass="3914">MVGSVGREKTAVGAPGLTNWKEIWDGSVVEKAAGGNNK</sequence>
<name>A0A0V1GF88_TRIPS</name>
<dbReference type="EMBL" id="JYDS01002893">
    <property type="protein sequence ID" value="KRY96784.1"/>
    <property type="molecule type" value="Genomic_DNA"/>
</dbReference>
<accession>A0A0V1GF88</accession>
<dbReference type="AlphaFoldDB" id="A0A0V1GF88"/>
<protein>
    <submittedName>
        <fullName evidence="1">Uncharacterized protein</fullName>
    </submittedName>
</protein>
<evidence type="ECO:0000313" key="2">
    <source>
        <dbReference type="Proteomes" id="UP000054805"/>
    </source>
</evidence>
<organism evidence="1 2">
    <name type="scientific">Trichinella pseudospiralis</name>
    <name type="common">Parasitic roundworm</name>
    <dbReference type="NCBI Taxonomy" id="6337"/>
    <lineage>
        <taxon>Eukaryota</taxon>
        <taxon>Metazoa</taxon>
        <taxon>Ecdysozoa</taxon>
        <taxon>Nematoda</taxon>
        <taxon>Enoplea</taxon>
        <taxon>Dorylaimia</taxon>
        <taxon>Trichinellida</taxon>
        <taxon>Trichinellidae</taxon>
        <taxon>Trichinella</taxon>
    </lineage>
</organism>
<comment type="caution">
    <text evidence="1">The sequence shown here is derived from an EMBL/GenBank/DDBJ whole genome shotgun (WGS) entry which is preliminary data.</text>
</comment>
<proteinExistence type="predicted"/>
<dbReference type="Proteomes" id="UP000054805">
    <property type="component" value="Unassembled WGS sequence"/>
</dbReference>
<reference evidence="1 2" key="1">
    <citation type="submission" date="2015-01" db="EMBL/GenBank/DDBJ databases">
        <title>Evolution of Trichinella species and genotypes.</title>
        <authorList>
            <person name="Korhonen P.K."/>
            <person name="Edoardo P."/>
            <person name="Giuseppe L.R."/>
            <person name="Gasser R.B."/>
        </authorList>
    </citation>
    <scope>NUCLEOTIDE SEQUENCE [LARGE SCALE GENOMIC DNA]</scope>
    <source>
        <strain evidence="1">ISS588</strain>
    </source>
</reference>
<keyword evidence="2" id="KW-1185">Reference proteome</keyword>